<feature type="chain" id="PRO_5041633659" evidence="3">
    <location>
        <begin position="25"/>
        <end position="216"/>
    </location>
</feature>
<dbReference type="Proteomes" id="UP001189624">
    <property type="component" value="Chromosome 1"/>
</dbReference>
<sequence length="216" mass="23546">MKIMSLLPFFLLCAFTSYFSSATAEFVLDTAGNPLRNGGVYFLRPVITTGNGGGAELAATGNETCPLTVVQSPSPFSNGQPVKISSLFKIEHIYEGLILYIEFTYIPLCAPAPSFWTVVQGEEGKGLSVKITGYNDPIPGWFKIKSVSAAIGGYNLLFCPQNIPCLYVAIEQDTDGHRRFVVTQSEENRLWIQFERLASASSATAHEPLVSLKSHV</sequence>
<name>A0AA86RS38_9FABA</name>
<keyword evidence="3" id="KW-0732">Signal</keyword>
<keyword evidence="2" id="KW-1015">Disulfide bond</keyword>
<gene>
    <name evidence="4" type="ORF">AYBTSS11_LOCUS16</name>
</gene>
<dbReference type="CDD" id="cd23362">
    <property type="entry name" value="beta-trefoil_STI_WCI3-like"/>
    <property type="match status" value="1"/>
</dbReference>
<protein>
    <submittedName>
        <fullName evidence="4">Uncharacterized protein</fullName>
    </submittedName>
</protein>
<comment type="similarity">
    <text evidence="1">Belongs to the protease inhibitor I3 (leguminous Kunitz-type inhibitor) family.</text>
</comment>
<evidence type="ECO:0000256" key="2">
    <source>
        <dbReference type="ARBA" id="ARBA00023157"/>
    </source>
</evidence>
<dbReference type="Gramene" id="rna-AYBTSS11_LOCUS16">
    <property type="protein sequence ID" value="CAJ1778866.1"/>
    <property type="gene ID" value="gene-AYBTSS11_LOCUS16"/>
</dbReference>
<proteinExistence type="inferred from homology"/>
<dbReference type="GO" id="GO:0004866">
    <property type="term" value="F:endopeptidase inhibitor activity"/>
    <property type="evidence" value="ECO:0007669"/>
    <property type="project" value="InterPro"/>
</dbReference>
<feature type="signal peptide" evidence="3">
    <location>
        <begin position="1"/>
        <end position="24"/>
    </location>
</feature>
<dbReference type="AlphaFoldDB" id="A0AA86RS38"/>
<dbReference type="PANTHER" id="PTHR33107">
    <property type="entry name" value="KUNITZ TRYPSIN INHIBITOR 2"/>
    <property type="match status" value="1"/>
</dbReference>
<evidence type="ECO:0000256" key="3">
    <source>
        <dbReference type="SAM" id="SignalP"/>
    </source>
</evidence>
<evidence type="ECO:0000256" key="1">
    <source>
        <dbReference type="ARBA" id="ARBA00005440"/>
    </source>
</evidence>
<dbReference type="PANTHER" id="PTHR33107:SF81">
    <property type="entry name" value="TRYPSIN INHIBITOR A"/>
    <property type="match status" value="1"/>
</dbReference>
<keyword evidence="5" id="KW-1185">Reference proteome</keyword>
<organism evidence="4 5">
    <name type="scientific">Sphenostylis stenocarpa</name>
    <dbReference type="NCBI Taxonomy" id="92480"/>
    <lineage>
        <taxon>Eukaryota</taxon>
        <taxon>Viridiplantae</taxon>
        <taxon>Streptophyta</taxon>
        <taxon>Embryophyta</taxon>
        <taxon>Tracheophyta</taxon>
        <taxon>Spermatophyta</taxon>
        <taxon>Magnoliopsida</taxon>
        <taxon>eudicotyledons</taxon>
        <taxon>Gunneridae</taxon>
        <taxon>Pentapetalae</taxon>
        <taxon>rosids</taxon>
        <taxon>fabids</taxon>
        <taxon>Fabales</taxon>
        <taxon>Fabaceae</taxon>
        <taxon>Papilionoideae</taxon>
        <taxon>50 kb inversion clade</taxon>
        <taxon>NPAAA clade</taxon>
        <taxon>indigoferoid/millettioid clade</taxon>
        <taxon>Phaseoleae</taxon>
        <taxon>Sphenostylis</taxon>
    </lineage>
</organism>
<dbReference type="InterPro" id="IPR002160">
    <property type="entry name" value="Prot_inh_Kunz-lg"/>
</dbReference>
<dbReference type="Gene3D" id="2.80.10.50">
    <property type="match status" value="1"/>
</dbReference>
<dbReference type="SMART" id="SM00452">
    <property type="entry name" value="STI"/>
    <property type="match status" value="1"/>
</dbReference>
<dbReference type="EMBL" id="OY731398">
    <property type="protein sequence ID" value="CAJ1778866.1"/>
    <property type="molecule type" value="Genomic_DNA"/>
</dbReference>
<evidence type="ECO:0000313" key="5">
    <source>
        <dbReference type="Proteomes" id="UP001189624"/>
    </source>
</evidence>
<accession>A0AA86RS38</accession>
<reference evidence="4" key="1">
    <citation type="submission" date="2023-10" db="EMBL/GenBank/DDBJ databases">
        <authorList>
            <person name="Domelevo Entfellner J.-B."/>
        </authorList>
    </citation>
    <scope>NUCLEOTIDE SEQUENCE</scope>
</reference>
<evidence type="ECO:0000313" key="4">
    <source>
        <dbReference type="EMBL" id="CAJ1778866.1"/>
    </source>
</evidence>
<dbReference type="SUPFAM" id="SSF50386">
    <property type="entry name" value="STI-like"/>
    <property type="match status" value="1"/>
</dbReference>
<dbReference type="PRINTS" id="PR00291">
    <property type="entry name" value="KUNITZINHBTR"/>
</dbReference>
<dbReference type="Pfam" id="PF00197">
    <property type="entry name" value="Kunitz_legume"/>
    <property type="match status" value="1"/>
</dbReference>
<dbReference type="InterPro" id="IPR011065">
    <property type="entry name" value="Kunitz_inhibitor_STI-like_sf"/>
</dbReference>